<keyword evidence="2" id="KW-1185">Reference proteome</keyword>
<name>A0AAN8ZS70_HALRR</name>
<reference evidence="1 2" key="1">
    <citation type="submission" date="2023-11" db="EMBL/GenBank/DDBJ databases">
        <title>Halocaridina rubra genome assembly.</title>
        <authorList>
            <person name="Smith C."/>
        </authorList>
    </citation>
    <scope>NUCLEOTIDE SEQUENCE [LARGE SCALE GENOMIC DNA]</scope>
    <source>
        <strain evidence="1">EP-1</strain>
        <tissue evidence="1">Whole</tissue>
    </source>
</reference>
<evidence type="ECO:0000313" key="1">
    <source>
        <dbReference type="EMBL" id="KAK7001965.1"/>
    </source>
</evidence>
<dbReference type="EMBL" id="JAXCGZ010023889">
    <property type="protein sequence ID" value="KAK7001965.1"/>
    <property type="molecule type" value="Genomic_DNA"/>
</dbReference>
<accession>A0AAN8ZS70</accession>
<proteinExistence type="predicted"/>
<feature type="non-terminal residue" evidence="1">
    <location>
        <position position="1"/>
    </location>
</feature>
<dbReference type="Proteomes" id="UP001381693">
    <property type="component" value="Unassembled WGS sequence"/>
</dbReference>
<comment type="caution">
    <text evidence="1">The sequence shown here is derived from an EMBL/GenBank/DDBJ whole genome shotgun (WGS) entry which is preliminary data.</text>
</comment>
<evidence type="ECO:0000313" key="2">
    <source>
        <dbReference type="Proteomes" id="UP001381693"/>
    </source>
</evidence>
<dbReference type="AlphaFoldDB" id="A0AAN8ZS70"/>
<organism evidence="1 2">
    <name type="scientific">Halocaridina rubra</name>
    <name type="common">Hawaiian red shrimp</name>
    <dbReference type="NCBI Taxonomy" id="373956"/>
    <lineage>
        <taxon>Eukaryota</taxon>
        <taxon>Metazoa</taxon>
        <taxon>Ecdysozoa</taxon>
        <taxon>Arthropoda</taxon>
        <taxon>Crustacea</taxon>
        <taxon>Multicrustacea</taxon>
        <taxon>Malacostraca</taxon>
        <taxon>Eumalacostraca</taxon>
        <taxon>Eucarida</taxon>
        <taxon>Decapoda</taxon>
        <taxon>Pleocyemata</taxon>
        <taxon>Caridea</taxon>
        <taxon>Atyoidea</taxon>
        <taxon>Atyidae</taxon>
        <taxon>Halocaridina</taxon>
    </lineage>
</organism>
<sequence>QHFAFIFHQQEYPVRTYAPSTEGRNVLTTMVQSALARTITNTILNGQSWENVTGILHG</sequence>
<protein>
    <submittedName>
        <fullName evidence="1">Uncharacterized protein</fullName>
    </submittedName>
</protein>
<gene>
    <name evidence="1" type="ORF">SK128_001749</name>
</gene>